<comment type="caution">
    <text evidence="1">The sequence shown here is derived from an EMBL/GenBank/DDBJ whole genome shotgun (WGS) entry which is preliminary data.</text>
</comment>
<name>A0A839INL6_9GAMM</name>
<evidence type="ECO:0000313" key="2">
    <source>
        <dbReference type="Proteomes" id="UP000565262"/>
    </source>
</evidence>
<reference evidence="1 2" key="1">
    <citation type="submission" date="2020-08" db="EMBL/GenBank/DDBJ databases">
        <title>Oceanospirillum sp. nov. isolated from marine sediment.</title>
        <authorList>
            <person name="Ji X."/>
        </authorList>
    </citation>
    <scope>NUCLEOTIDE SEQUENCE [LARGE SCALE GENOMIC DNA]</scope>
    <source>
        <strain evidence="1 2">D5</strain>
    </source>
</reference>
<dbReference type="AlphaFoldDB" id="A0A839INL6"/>
<dbReference type="RefSeq" id="WP_182808261.1">
    <property type="nucleotide sequence ID" value="NZ_JACJFM010000007.1"/>
</dbReference>
<dbReference type="EMBL" id="JACJFM010000007">
    <property type="protein sequence ID" value="MBB1486481.1"/>
    <property type="molecule type" value="Genomic_DNA"/>
</dbReference>
<accession>A0A839INL6</accession>
<keyword evidence="2" id="KW-1185">Reference proteome</keyword>
<gene>
    <name evidence="1" type="ORF">H4O21_07645</name>
</gene>
<protein>
    <submittedName>
        <fullName evidence="1">SIR2 family protein</fullName>
    </submittedName>
</protein>
<dbReference type="Proteomes" id="UP000565262">
    <property type="component" value="Unassembled WGS sequence"/>
</dbReference>
<sequence>MSSANNPVPHALIEAFSSGQCVPVLGPGVLSGVTDKQGKNIPADSDSLILAMNNGRPMAPKLMYEFPRAAMNIELKKGRKTVTRFLDTVYRDTDWAPSEFHQQLGQLDLPYIIDMNRDTQLQQAWSNKKHLLVVGVARIGGATERYRLFQYDGTEYQAIEEQDVDTHLPVLFKPVGTPIPESLYIASDADYVDYLTELMGGFGMPAFLKQRRKGLHYLLLGLPLNRDTSRMLINDIIYDAGQPSGWSCTSAGVSNSSEAASVASKETRFLQRQGLEAIPCQPMDCLQQLQTLRAVSA</sequence>
<organism evidence="1 2">
    <name type="scientific">Oceanospirillum sediminis</name>
    <dbReference type="NCBI Taxonomy" id="2760088"/>
    <lineage>
        <taxon>Bacteria</taxon>
        <taxon>Pseudomonadati</taxon>
        <taxon>Pseudomonadota</taxon>
        <taxon>Gammaproteobacteria</taxon>
        <taxon>Oceanospirillales</taxon>
        <taxon>Oceanospirillaceae</taxon>
        <taxon>Oceanospirillum</taxon>
    </lineage>
</organism>
<evidence type="ECO:0000313" key="1">
    <source>
        <dbReference type="EMBL" id="MBB1486481.1"/>
    </source>
</evidence>
<proteinExistence type="predicted"/>